<evidence type="ECO:0000256" key="6">
    <source>
        <dbReference type="SAM" id="Phobius"/>
    </source>
</evidence>
<feature type="transmembrane region" description="Helical" evidence="6">
    <location>
        <begin position="193"/>
        <end position="215"/>
    </location>
</feature>
<evidence type="ECO:0000313" key="9">
    <source>
        <dbReference type="Proteomes" id="UP000002016"/>
    </source>
</evidence>
<dbReference type="PANTHER" id="PTHR31272">
    <property type="entry name" value="CYTOCHROME C-TYPE BIOGENESIS PROTEIN HI_1454-RELATED"/>
    <property type="match status" value="1"/>
</dbReference>
<keyword evidence="4 6" id="KW-1133">Transmembrane helix</keyword>
<accession>A8F3Y6</accession>
<reference evidence="8 9" key="1">
    <citation type="submission" date="2007-08" db="EMBL/GenBank/DDBJ databases">
        <title>Complete sequence of Thermotoga lettingae TMO.</title>
        <authorList>
            <consortium name="US DOE Joint Genome Institute"/>
            <person name="Copeland A."/>
            <person name="Lucas S."/>
            <person name="Lapidus A."/>
            <person name="Barry K."/>
            <person name="Glavina del Rio T."/>
            <person name="Dalin E."/>
            <person name="Tice H."/>
            <person name="Pitluck S."/>
            <person name="Foster B."/>
            <person name="Bruce D."/>
            <person name="Schmutz J."/>
            <person name="Larimer F."/>
            <person name="Land M."/>
            <person name="Hauser L."/>
            <person name="Kyrpides N."/>
            <person name="Mikhailova N."/>
            <person name="Nelson K."/>
            <person name="Gogarten J.P."/>
            <person name="Noll K."/>
            <person name="Richardson P."/>
        </authorList>
    </citation>
    <scope>NUCLEOTIDE SEQUENCE [LARGE SCALE GENOMIC DNA]</scope>
    <source>
        <strain evidence="9">ATCC BAA-301 / DSM 14385 / NBRC 107922 / TMO</strain>
    </source>
</reference>
<keyword evidence="9" id="KW-1185">Reference proteome</keyword>
<dbReference type="InterPro" id="IPR003834">
    <property type="entry name" value="Cyt_c_assmbl_TM_dom"/>
</dbReference>
<keyword evidence="3 6" id="KW-0812">Transmembrane</keyword>
<dbReference type="eggNOG" id="COG0785">
    <property type="taxonomic scope" value="Bacteria"/>
</dbReference>
<sequence>MGISVTQVDFITALTHGIISFFSPCVLPLIPAFIALILSEKGVKAFARIAGFLLGLSATFSLLGALSGLIGFLTNREITRYIAGSLIILMAIFFLMQIQLVKIKSFNFYRFKSGGFLSGIIIGIGIGLVWIPCASPVLASMLIIASAQGTMLKGSFLLFIYSLGISIPFLTIGSVISRVFSKISFSTPKWERFFRYLASAILVTIGLLIVTGKAFI</sequence>
<dbReference type="KEGG" id="tle:Tlet_0300"/>
<dbReference type="GO" id="GO:0017004">
    <property type="term" value="P:cytochrome complex assembly"/>
    <property type="evidence" value="ECO:0007669"/>
    <property type="project" value="InterPro"/>
</dbReference>
<name>A8F3Y6_PSELT</name>
<feature type="domain" description="Cytochrome C biogenesis protein transmembrane" evidence="7">
    <location>
        <begin position="11"/>
        <end position="194"/>
    </location>
</feature>
<evidence type="ECO:0000256" key="2">
    <source>
        <dbReference type="ARBA" id="ARBA00006143"/>
    </source>
</evidence>
<evidence type="ECO:0000256" key="1">
    <source>
        <dbReference type="ARBA" id="ARBA00004141"/>
    </source>
</evidence>
<feature type="transmembrane region" description="Helical" evidence="6">
    <location>
        <begin position="78"/>
        <end position="96"/>
    </location>
</feature>
<dbReference type="HOGENOM" id="CLU_053225_2_0_0"/>
<protein>
    <submittedName>
        <fullName evidence="8">Cytochrome c biogenesis protein transmembrane region</fullName>
    </submittedName>
</protein>
<dbReference type="InterPro" id="IPR051790">
    <property type="entry name" value="Cytochrome_c-biogenesis_DsbD"/>
</dbReference>
<reference evidence="8 9" key="2">
    <citation type="journal article" date="2009" name="Proc. Natl. Acad. Sci. U.S.A.">
        <title>On the chimeric nature, thermophilic origin, and phylogenetic placement of the Thermotogales.</title>
        <authorList>
            <person name="Zhaxybayeva O."/>
            <person name="Swithers K.S."/>
            <person name="Lapierre P."/>
            <person name="Fournier G.P."/>
            <person name="Bickhart D.M."/>
            <person name="DeBoy R.T."/>
            <person name="Nelson K.E."/>
            <person name="Nesbo C.L."/>
            <person name="Doolittle W.F."/>
            <person name="Gogarten J.P."/>
            <person name="Noll K.M."/>
        </authorList>
    </citation>
    <scope>NUCLEOTIDE SEQUENCE [LARGE SCALE GENOMIC DNA]</scope>
    <source>
        <strain evidence="9">ATCC BAA-301 / DSM 14385 / NBRC 107922 / TMO</strain>
    </source>
</reference>
<feature type="transmembrane region" description="Helical" evidence="6">
    <location>
        <begin position="18"/>
        <end position="38"/>
    </location>
</feature>
<evidence type="ECO:0000256" key="4">
    <source>
        <dbReference type="ARBA" id="ARBA00022989"/>
    </source>
</evidence>
<evidence type="ECO:0000256" key="5">
    <source>
        <dbReference type="ARBA" id="ARBA00023136"/>
    </source>
</evidence>
<evidence type="ECO:0000313" key="8">
    <source>
        <dbReference type="EMBL" id="ABV32870.1"/>
    </source>
</evidence>
<proteinExistence type="inferred from homology"/>
<feature type="transmembrane region" description="Helical" evidence="6">
    <location>
        <begin position="116"/>
        <end position="144"/>
    </location>
</feature>
<keyword evidence="5 6" id="KW-0472">Membrane</keyword>
<dbReference type="AlphaFoldDB" id="A8F3Y6"/>
<evidence type="ECO:0000256" key="3">
    <source>
        <dbReference type="ARBA" id="ARBA00022692"/>
    </source>
</evidence>
<organism evidence="8 9">
    <name type="scientific">Pseudothermotoga lettingae (strain ATCC BAA-301 / DSM 14385 / NBRC 107922 / TMO)</name>
    <name type="common">Thermotoga lettingae</name>
    <dbReference type="NCBI Taxonomy" id="416591"/>
    <lineage>
        <taxon>Bacteria</taxon>
        <taxon>Thermotogati</taxon>
        <taxon>Thermotogota</taxon>
        <taxon>Thermotogae</taxon>
        <taxon>Thermotogales</taxon>
        <taxon>Thermotogaceae</taxon>
        <taxon>Pseudothermotoga</taxon>
    </lineage>
</organism>
<comment type="subcellular location">
    <subcellularLocation>
        <location evidence="1">Membrane</location>
        <topology evidence="1">Multi-pass membrane protein</topology>
    </subcellularLocation>
</comment>
<comment type="similarity">
    <text evidence="2">Belongs to the DsbD family.</text>
</comment>
<gene>
    <name evidence="8" type="ordered locus">Tlet_0300</name>
</gene>
<dbReference type="RefSeq" id="WP_012002351.1">
    <property type="nucleotide sequence ID" value="NC_009828.1"/>
</dbReference>
<evidence type="ECO:0000259" key="7">
    <source>
        <dbReference type="Pfam" id="PF02683"/>
    </source>
</evidence>
<dbReference type="GO" id="GO:0016020">
    <property type="term" value="C:membrane"/>
    <property type="evidence" value="ECO:0007669"/>
    <property type="project" value="UniProtKB-SubCell"/>
</dbReference>
<dbReference type="Proteomes" id="UP000002016">
    <property type="component" value="Chromosome"/>
</dbReference>
<dbReference type="EMBL" id="CP000812">
    <property type="protein sequence ID" value="ABV32870.1"/>
    <property type="molecule type" value="Genomic_DNA"/>
</dbReference>
<dbReference type="STRING" id="416591.Tlet_0300"/>
<dbReference type="Pfam" id="PF02683">
    <property type="entry name" value="DsbD_TM"/>
    <property type="match status" value="1"/>
</dbReference>
<feature type="transmembrane region" description="Helical" evidence="6">
    <location>
        <begin position="50"/>
        <end position="72"/>
    </location>
</feature>
<feature type="transmembrane region" description="Helical" evidence="6">
    <location>
        <begin position="156"/>
        <end position="181"/>
    </location>
</feature>
<dbReference type="PANTHER" id="PTHR31272:SF4">
    <property type="entry name" value="CYTOCHROME C-TYPE BIOGENESIS PROTEIN HI_1454-RELATED"/>
    <property type="match status" value="1"/>
</dbReference>
<dbReference type="OrthoDB" id="9803065at2"/>